<keyword evidence="2" id="KW-0255">Endonuclease</keyword>
<keyword evidence="3" id="KW-1185">Reference proteome</keyword>
<name>A0A6I6E4P8_9MICO</name>
<dbReference type="InterPro" id="IPR006935">
    <property type="entry name" value="Helicase/UvrB_N"/>
</dbReference>
<dbReference type="EMBL" id="CP032550">
    <property type="protein sequence ID" value="QGU27727.1"/>
    <property type="molecule type" value="Genomic_DNA"/>
</dbReference>
<gene>
    <name evidence="2" type="ORF">D7D94_08635</name>
</gene>
<dbReference type="GO" id="GO:0003677">
    <property type="term" value="F:DNA binding"/>
    <property type="evidence" value="ECO:0007669"/>
    <property type="project" value="InterPro"/>
</dbReference>
<dbReference type="PANTHER" id="PTHR47396:SF1">
    <property type="entry name" value="ATP-DEPENDENT HELICASE IRC3-RELATED"/>
    <property type="match status" value="1"/>
</dbReference>
<keyword evidence="2" id="KW-0540">Nuclease</keyword>
<evidence type="ECO:0000313" key="3">
    <source>
        <dbReference type="Proteomes" id="UP000422989"/>
    </source>
</evidence>
<dbReference type="GO" id="GO:0005524">
    <property type="term" value="F:ATP binding"/>
    <property type="evidence" value="ECO:0007669"/>
    <property type="project" value="InterPro"/>
</dbReference>
<keyword evidence="2" id="KW-0378">Hydrolase</keyword>
<dbReference type="OrthoDB" id="9804145at2"/>
<proteinExistence type="predicted"/>
<dbReference type="GO" id="GO:0004519">
    <property type="term" value="F:endonuclease activity"/>
    <property type="evidence" value="ECO:0007669"/>
    <property type="project" value="UniProtKB-KW"/>
</dbReference>
<dbReference type="AlphaFoldDB" id="A0A6I6E4P8"/>
<dbReference type="Gene3D" id="3.40.50.300">
    <property type="entry name" value="P-loop containing nucleotide triphosphate hydrolases"/>
    <property type="match status" value="2"/>
</dbReference>
<feature type="domain" description="Helicase/UvrB N-terminal" evidence="1">
    <location>
        <begin position="3"/>
        <end position="190"/>
    </location>
</feature>
<sequence>MRFTLKDYQRDAVTQTLDNLRRARTLYHRDAMETSFALTATTGAGKTVMAAAAIEALFYGDSELEFEPDPGAVVLWFSDDPNLNEQTKRRLVQASEKLTYDRLVTIKPPFSLPALESQHVYFLNTQRLSKTSLLTRGADRAVEAEAADDVLVPAPDDLAWNIWETLGNTIDDEGLTVYLVLDEAHRGFTARTSRDKSTIVRRLINGEMTGSAMPVVWGISATIDRFTDAMKEAAVGDGRTTLPAVAVDPVRVQQSGLIKDTIALDIPAESGNLETALTTRAARKLKESARRWNKYLVEQRNLPGETSAEKVVPLMVLQIPNTEDPDDVGLWLDTIQTELPDVTSANVRHVLGEHKIHTFGSWEVEWIEPQRVQDETDVRVLIAKDGISTGWDCPRAEVLVSFRPAKDHTHITQLLGRMVRTPLARRIPGDDRLNAVDCILPHFDRTTAGNVAKYLTGLTDAMPSTGQKVLVDGRELIANPGIPESVWECWDQLPTIALPRRGARPVKQLVSLAQALAADGLQDRAVASVQRTMHNTLESLAARYDGQLRTAEIEVRTVRGMTIAGRFGTTKLSYTDFVEQADERAIRVAFEAAKRAFGADIAQSYIDFLADPEEDDSDEALRAAYVKAAALATVPNVRDKIDEAAKEIVAEWFDDHRVAIRGLADERRETYDEIRAQAVEPQVSQLIRPRTRMEDFAEMVEGQAQAAETLDKHLMADEEGRFPLTTLNGWEREVARTEASRTDCVGWYRNPSVTRPDAMGIAYRDLQGNWRTLHPDFLIFTLVNGVIRPSIVDPHGTHLEDSLIKLQGLAKFAERHGDAFHRIDSLGTSGSSGELRVLDMLDPAVRDEVLHADGDAGKLFGSAGGKYA</sequence>
<dbReference type="PANTHER" id="PTHR47396">
    <property type="entry name" value="TYPE I RESTRICTION ENZYME ECOKI R PROTEIN"/>
    <property type="match status" value="1"/>
</dbReference>
<organism evidence="2 3">
    <name type="scientific">Microbacterium oryzae</name>
    <dbReference type="NCBI Taxonomy" id="743009"/>
    <lineage>
        <taxon>Bacteria</taxon>
        <taxon>Bacillati</taxon>
        <taxon>Actinomycetota</taxon>
        <taxon>Actinomycetes</taxon>
        <taxon>Micrococcales</taxon>
        <taxon>Microbacteriaceae</taxon>
        <taxon>Microbacterium</taxon>
    </lineage>
</organism>
<dbReference type="Pfam" id="PF04851">
    <property type="entry name" value="ResIII"/>
    <property type="match status" value="1"/>
</dbReference>
<accession>A0A6I6E4P8</accession>
<reference evidence="2 3" key="1">
    <citation type="submission" date="2018-09" db="EMBL/GenBank/DDBJ databases">
        <title>Whole genome sequencing of Microbacterium oryzae strain MB-10T.</title>
        <authorList>
            <person name="Das S.K."/>
        </authorList>
    </citation>
    <scope>NUCLEOTIDE SEQUENCE [LARGE SCALE GENOMIC DNA]</scope>
    <source>
        <strain evidence="2 3">MB-10</strain>
    </source>
</reference>
<protein>
    <submittedName>
        <fullName evidence="2">Type III restriction endonuclease subunit R</fullName>
    </submittedName>
</protein>
<dbReference type="SUPFAM" id="SSF52540">
    <property type="entry name" value="P-loop containing nucleoside triphosphate hydrolases"/>
    <property type="match status" value="2"/>
</dbReference>
<dbReference type="REBASE" id="369153">
    <property type="entry name" value="MorMB10ORF8640P"/>
</dbReference>
<dbReference type="GO" id="GO:0005829">
    <property type="term" value="C:cytosol"/>
    <property type="evidence" value="ECO:0007669"/>
    <property type="project" value="TreeGrafter"/>
</dbReference>
<dbReference type="GO" id="GO:0016787">
    <property type="term" value="F:hydrolase activity"/>
    <property type="evidence" value="ECO:0007669"/>
    <property type="project" value="InterPro"/>
</dbReference>
<dbReference type="InterPro" id="IPR050742">
    <property type="entry name" value="Helicase_Restrict-Modif_Enz"/>
</dbReference>
<dbReference type="KEGG" id="moj:D7D94_08635"/>
<evidence type="ECO:0000313" key="2">
    <source>
        <dbReference type="EMBL" id="QGU27727.1"/>
    </source>
</evidence>
<dbReference type="Proteomes" id="UP000422989">
    <property type="component" value="Chromosome"/>
</dbReference>
<evidence type="ECO:0000259" key="1">
    <source>
        <dbReference type="Pfam" id="PF04851"/>
    </source>
</evidence>
<dbReference type="InterPro" id="IPR027417">
    <property type="entry name" value="P-loop_NTPase"/>
</dbReference>
<dbReference type="RefSeq" id="WP_156242228.1">
    <property type="nucleotide sequence ID" value="NZ_BAAAZL010000004.1"/>
</dbReference>